<evidence type="ECO:0000313" key="4">
    <source>
        <dbReference type="Proteomes" id="UP000694388"/>
    </source>
</evidence>
<evidence type="ECO:0000256" key="1">
    <source>
        <dbReference type="ARBA" id="ARBA00022679"/>
    </source>
</evidence>
<name>A0A8C4QW61_EPTBU</name>
<feature type="transmembrane region" description="Helical" evidence="2">
    <location>
        <begin position="49"/>
        <end position="67"/>
    </location>
</feature>
<protein>
    <submittedName>
        <fullName evidence="3">Uncharacterized protein</fullName>
    </submittedName>
</protein>
<organism evidence="3 4">
    <name type="scientific">Eptatretus burgeri</name>
    <name type="common">Inshore hagfish</name>
    <dbReference type="NCBI Taxonomy" id="7764"/>
    <lineage>
        <taxon>Eukaryota</taxon>
        <taxon>Metazoa</taxon>
        <taxon>Chordata</taxon>
        <taxon>Craniata</taxon>
        <taxon>Vertebrata</taxon>
        <taxon>Cyclostomata</taxon>
        <taxon>Myxini</taxon>
        <taxon>Myxiniformes</taxon>
        <taxon>Myxinidae</taxon>
        <taxon>Eptatretinae</taxon>
        <taxon>Eptatretus</taxon>
    </lineage>
</organism>
<keyword evidence="2" id="KW-0812">Transmembrane</keyword>
<dbReference type="InterPro" id="IPR050769">
    <property type="entry name" value="NAT_camello-type"/>
</dbReference>
<dbReference type="AlphaFoldDB" id="A0A8C4QW61"/>
<accession>A0A8C4QW61</accession>
<sequence length="190" mass="21319">MSSRANVPLPSGYTIRPYRDEDYHDARKIVCEGMGSLYWMGMKTSIRSIRILLILIISFAVPCLAFSSFKAGALSVSSLLLITSWSAWKTYNSHLSNVLAKDMSNIRSSYVSPRGAWFWVAEVDGRIVYCLLAFGRHVRCCLPKPGTTQVQSKWQLDLTSLKQHSVFQVFKALGSVTYSGWTMNSFVAKS</sequence>
<keyword evidence="1" id="KW-0808">Transferase</keyword>
<reference evidence="3" key="2">
    <citation type="submission" date="2025-09" db="UniProtKB">
        <authorList>
            <consortium name="Ensembl"/>
        </authorList>
    </citation>
    <scope>IDENTIFICATION</scope>
</reference>
<evidence type="ECO:0000313" key="3">
    <source>
        <dbReference type="Ensembl" id="ENSEBUP00000021235.1"/>
    </source>
</evidence>
<keyword evidence="4" id="KW-1185">Reference proteome</keyword>
<reference evidence="3" key="1">
    <citation type="submission" date="2025-08" db="UniProtKB">
        <authorList>
            <consortium name="Ensembl"/>
        </authorList>
    </citation>
    <scope>IDENTIFICATION</scope>
</reference>
<dbReference type="PANTHER" id="PTHR13947">
    <property type="entry name" value="GNAT FAMILY N-ACETYLTRANSFERASE"/>
    <property type="match status" value="1"/>
</dbReference>
<dbReference type="PANTHER" id="PTHR13947:SF37">
    <property type="entry name" value="LD18367P"/>
    <property type="match status" value="1"/>
</dbReference>
<dbReference type="Proteomes" id="UP000694388">
    <property type="component" value="Unplaced"/>
</dbReference>
<keyword evidence="2" id="KW-0472">Membrane</keyword>
<proteinExistence type="predicted"/>
<keyword evidence="2" id="KW-1133">Transmembrane helix</keyword>
<dbReference type="Ensembl" id="ENSEBUT00000021811.1">
    <property type="protein sequence ID" value="ENSEBUP00000021235.1"/>
    <property type="gene ID" value="ENSEBUG00000013128.1"/>
</dbReference>
<dbReference type="GO" id="GO:0008080">
    <property type="term" value="F:N-acetyltransferase activity"/>
    <property type="evidence" value="ECO:0007669"/>
    <property type="project" value="InterPro"/>
</dbReference>
<evidence type="ECO:0000256" key="2">
    <source>
        <dbReference type="SAM" id="Phobius"/>
    </source>
</evidence>